<evidence type="ECO:0000313" key="13">
    <source>
        <dbReference type="Proteomes" id="UP000515140"/>
    </source>
</evidence>
<dbReference type="CTD" id="57408"/>
<gene>
    <name evidence="14" type="primary">LRTM1</name>
</gene>
<keyword evidence="5" id="KW-0677">Repeat</keyword>
<evidence type="ECO:0000256" key="7">
    <source>
        <dbReference type="ARBA" id="ARBA00023136"/>
    </source>
</evidence>
<evidence type="ECO:0000256" key="9">
    <source>
        <dbReference type="ARBA" id="ARBA00071618"/>
    </source>
</evidence>
<evidence type="ECO:0000256" key="11">
    <source>
        <dbReference type="SAM" id="Phobius"/>
    </source>
</evidence>
<keyword evidence="8" id="KW-0325">Glycoprotein</keyword>
<comment type="subcellular location">
    <subcellularLocation>
        <location evidence="1">Membrane</location>
        <topology evidence="1">Single-pass type I membrane protein</topology>
    </subcellularLocation>
</comment>
<dbReference type="GO" id="GO:0007409">
    <property type="term" value="P:axonogenesis"/>
    <property type="evidence" value="ECO:0007669"/>
    <property type="project" value="TreeGrafter"/>
</dbReference>
<name>A0A6P5IYY9_PHACI</name>
<evidence type="ECO:0000256" key="1">
    <source>
        <dbReference type="ARBA" id="ARBA00004479"/>
    </source>
</evidence>
<feature type="region of interest" description="Disordered" evidence="10">
    <location>
        <begin position="382"/>
        <end position="403"/>
    </location>
</feature>
<dbReference type="InterPro" id="IPR032675">
    <property type="entry name" value="LRR_dom_sf"/>
</dbReference>
<dbReference type="InterPro" id="IPR001611">
    <property type="entry name" value="Leu-rich_rpt"/>
</dbReference>
<keyword evidence="2" id="KW-0433">Leucine-rich repeat</keyword>
<evidence type="ECO:0000256" key="5">
    <source>
        <dbReference type="ARBA" id="ARBA00022737"/>
    </source>
</evidence>
<dbReference type="FunCoup" id="A0A6P5IYY9">
    <property type="interactions" value="2"/>
</dbReference>
<evidence type="ECO:0000256" key="4">
    <source>
        <dbReference type="ARBA" id="ARBA00022729"/>
    </source>
</evidence>
<feature type="compositionally biased region" description="Basic and acidic residues" evidence="10">
    <location>
        <begin position="382"/>
        <end position="393"/>
    </location>
</feature>
<feature type="region of interest" description="Disordered" evidence="10">
    <location>
        <begin position="301"/>
        <end position="333"/>
    </location>
</feature>
<protein>
    <recommendedName>
        <fullName evidence="9">Leucine-rich repeat and transmembrane domain-containing protein 1</fullName>
    </recommendedName>
</protein>
<dbReference type="SMART" id="SM00369">
    <property type="entry name" value="LRR_TYP"/>
    <property type="match status" value="5"/>
</dbReference>
<dbReference type="AlphaFoldDB" id="A0A6P5IYY9"/>
<keyword evidence="13" id="KW-1185">Reference proteome</keyword>
<dbReference type="GO" id="GO:0051965">
    <property type="term" value="P:positive regulation of synapse assembly"/>
    <property type="evidence" value="ECO:0007669"/>
    <property type="project" value="TreeGrafter"/>
</dbReference>
<dbReference type="GO" id="GO:0016020">
    <property type="term" value="C:membrane"/>
    <property type="evidence" value="ECO:0007669"/>
    <property type="project" value="UniProtKB-SubCell"/>
</dbReference>
<keyword evidence="7 11" id="KW-0472">Membrane</keyword>
<dbReference type="PANTHER" id="PTHR45773:SF10">
    <property type="match status" value="1"/>
</dbReference>
<proteinExistence type="predicted"/>
<dbReference type="PROSITE" id="PS51450">
    <property type="entry name" value="LRR"/>
    <property type="match status" value="3"/>
</dbReference>
<feature type="compositionally biased region" description="Polar residues" evidence="10">
    <location>
        <begin position="301"/>
        <end position="319"/>
    </location>
</feature>
<feature type="compositionally biased region" description="Basic and acidic residues" evidence="10">
    <location>
        <begin position="320"/>
        <end position="332"/>
    </location>
</feature>
<feature type="domain" description="LRRNT" evidence="12">
    <location>
        <begin position="77"/>
        <end position="111"/>
    </location>
</feature>
<evidence type="ECO:0000256" key="8">
    <source>
        <dbReference type="ARBA" id="ARBA00023180"/>
    </source>
</evidence>
<dbReference type="PRINTS" id="PR00019">
    <property type="entry name" value="LEURICHRPT"/>
</dbReference>
<dbReference type="SMART" id="SM00013">
    <property type="entry name" value="LRRNT"/>
    <property type="match status" value="1"/>
</dbReference>
<keyword evidence="6 11" id="KW-1133">Transmembrane helix</keyword>
<keyword evidence="4" id="KW-0732">Signal</keyword>
<dbReference type="OMA" id="ITAKYHR"/>
<evidence type="ECO:0000256" key="10">
    <source>
        <dbReference type="SAM" id="MobiDB-lite"/>
    </source>
</evidence>
<dbReference type="SUPFAM" id="SSF52058">
    <property type="entry name" value="L domain-like"/>
    <property type="match status" value="1"/>
</dbReference>
<dbReference type="Gene3D" id="3.80.10.10">
    <property type="entry name" value="Ribonuclease Inhibitor"/>
    <property type="match status" value="2"/>
</dbReference>
<dbReference type="FunFam" id="3.80.10.10:FF:000382">
    <property type="entry name" value="Leucine rich repeats and transmembrane domains 1"/>
    <property type="match status" value="1"/>
</dbReference>
<dbReference type="Proteomes" id="UP000515140">
    <property type="component" value="Unplaced"/>
</dbReference>
<accession>A0A6P5IYY9</accession>
<keyword evidence="3 11" id="KW-0812">Transmembrane</keyword>
<dbReference type="InParanoid" id="A0A6P5IYY9"/>
<dbReference type="PANTHER" id="PTHR45773">
    <property type="entry name" value="SLIT AND NTRK-LIKE PROTEIN 4-RELATED"/>
    <property type="match status" value="1"/>
</dbReference>
<dbReference type="InterPro" id="IPR000372">
    <property type="entry name" value="LRRNT"/>
</dbReference>
<dbReference type="GeneID" id="110197043"/>
<feature type="transmembrane region" description="Helical" evidence="11">
    <location>
        <begin position="342"/>
        <end position="366"/>
    </location>
</feature>
<dbReference type="Pfam" id="PF13855">
    <property type="entry name" value="LRR_8"/>
    <property type="match status" value="1"/>
</dbReference>
<evidence type="ECO:0000259" key="12">
    <source>
        <dbReference type="SMART" id="SM00013"/>
    </source>
</evidence>
<dbReference type="FunFam" id="3.80.10.10:FF:000503">
    <property type="entry name" value="Leucine rich repeats and transmembrane domains 1"/>
    <property type="match status" value="1"/>
</dbReference>
<sequence>MVFRKLPPCLPPRVSKAKQRWIRRRKRKKKRQLSGVRLAYSFSIWRKYHKANFQGPAMKGDLVWLSTVLLLLPRAGSCPEKCLCHIPTKSVDCSRQGLREIPLELPPRTQILHLQHNHIGDVPTSAFSGTPLLRTLDLSHNALFTLAPGAFLGLAHLQVLNLTQNSLHSLESKVFHSLPQLQQLDLSFNDIQELPVFKGDTLSRLTRLAIQRNQLQQVHRAPLASLPSLRALFFKDNLWKCDCHLLDLKLWLESFVYKGGITDGVICSSPDIWKGKDLLKIPYELYNTCLPLLGNGGSIQPQIPGTAQQDRPQPSQAQEQVDKSRSDCEPKAKARPVNLRHAIATVVITGVVCGVVCLMMLAAGIYGCTYAAIMAKGHGEPLSHTNEPRRPGEENGALAASLA</sequence>
<organism evidence="13 14">
    <name type="scientific">Phascolarctos cinereus</name>
    <name type="common">Koala</name>
    <dbReference type="NCBI Taxonomy" id="38626"/>
    <lineage>
        <taxon>Eukaryota</taxon>
        <taxon>Metazoa</taxon>
        <taxon>Chordata</taxon>
        <taxon>Craniata</taxon>
        <taxon>Vertebrata</taxon>
        <taxon>Euteleostomi</taxon>
        <taxon>Mammalia</taxon>
        <taxon>Metatheria</taxon>
        <taxon>Diprotodontia</taxon>
        <taxon>Phascolarctidae</taxon>
        <taxon>Phascolarctos</taxon>
    </lineage>
</organism>
<evidence type="ECO:0000313" key="14">
    <source>
        <dbReference type="RefSeq" id="XP_020826278.1"/>
    </source>
</evidence>
<evidence type="ECO:0000256" key="6">
    <source>
        <dbReference type="ARBA" id="ARBA00022989"/>
    </source>
</evidence>
<dbReference type="InterPro" id="IPR003591">
    <property type="entry name" value="Leu-rich_rpt_typical-subtyp"/>
</dbReference>
<reference evidence="14" key="1">
    <citation type="submission" date="2025-08" db="UniProtKB">
        <authorList>
            <consortium name="RefSeq"/>
        </authorList>
    </citation>
    <scope>IDENTIFICATION</scope>
    <source>
        <tissue evidence="14">Spleen</tissue>
    </source>
</reference>
<evidence type="ECO:0000256" key="3">
    <source>
        <dbReference type="ARBA" id="ARBA00022692"/>
    </source>
</evidence>
<dbReference type="RefSeq" id="XP_020826278.1">
    <property type="nucleotide sequence ID" value="XM_020970619.1"/>
</dbReference>
<evidence type="ECO:0000256" key="2">
    <source>
        <dbReference type="ARBA" id="ARBA00022614"/>
    </source>
</evidence>
<dbReference type="KEGG" id="pcw:110197043"/>